<evidence type="ECO:0008006" key="5">
    <source>
        <dbReference type="Google" id="ProtNLM"/>
    </source>
</evidence>
<keyword evidence="4" id="KW-1185">Reference proteome</keyword>
<dbReference type="AlphaFoldDB" id="A0A178J7S4"/>
<dbReference type="Proteomes" id="UP001150001">
    <property type="component" value="Unassembled WGS sequence"/>
</dbReference>
<evidence type="ECO:0000313" key="1">
    <source>
        <dbReference type="EMBL" id="MDC5739881.1"/>
    </source>
</evidence>
<dbReference type="PROSITE" id="PS51257">
    <property type="entry name" value="PROKAR_LIPOPROTEIN"/>
    <property type="match status" value="1"/>
</dbReference>
<reference evidence="1" key="2">
    <citation type="submission" date="2022-11" db="EMBL/GenBank/DDBJ databases">
        <title>Role of the vibriolysin VemA secreted by the emergent pathogen Vibrio europaeus in the colonization of Manila clam mucus.</title>
        <authorList>
            <person name="Martinez C."/>
            <person name="Rodriguez S."/>
            <person name="Vences A."/>
            <person name="Barja J.L."/>
            <person name="Toranzo A.E."/>
            <person name="Dubert J."/>
        </authorList>
    </citation>
    <scope>NUCLEOTIDE SEQUENCE</scope>
    <source>
        <strain evidence="1">3454</strain>
    </source>
</reference>
<protein>
    <recommendedName>
        <fullName evidence="5">Pilus assembly protein FlpD</fullName>
    </recommendedName>
</protein>
<dbReference type="RefSeq" id="WP_069668653.1">
    <property type="nucleotide sequence ID" value="NZ_JAPFIM010000015.1"/>
</dbReference>
<name>A0A178J7S4_9VIBR</name>
<dbReference type="EMBL" id="LUAX01000007">
    <property type="protein sequence ID" value="OAM97456.1"/>
    <property type="molecule type" value="Genomic_DNA"/>
</dbReference>
<dbReference type="OrthoDB" id="5829080at2"/>
<dbReference type="EMBL" id="JAPFIT010000012">
    <property type="protein sequence ID" value="MDC5739881.1"/>
    <property type="molecule type" value="Genomic_DNA"/>
</dbReference>
<organism evidence="2 3">
    <name type="scientific">Vibrio europaeus</name>
    <dbReference type="NCBI Taxonomy" id="300876"/>
    <lineage>
        <taxon>Bacteria</taxon>
        <taxon>Pseudomonadati</taxon>
        <taxon>Pseudomonadota</taxon>
        <taxon>Gammaproteobacteria</taxon>
        <taxon>Vibrionales</taxon>
        <taxon>Vibrionaceae</taxon>
        <taxon>Vibrio</taxon>
        <taxon>Vibrio oreintalis group</taxon>
    </lineage>
</organism>
<dbReference type="Proteomes" id="UP000094761">
    <property type="component" value="Unassembled WGS sequence"/>
</dbReference>
<evidence type="ECO:0000313" key="2">
    <source>
        <dbReference type="EMBL" id="OAM97456.1"/>
    </source>
</evidence>
<dbReference type="GeneID" id="78077631"/>
<comment type="caution">
    <text evidence="2">The sequence shown here is derived from an EMBL/GenBank/DDBJ whole genome shotgun (WGS) entry which is preliminary data.</text>
</comment>
<reference evidence="2 3" key="1">
    <citation type="submission" date="2016-03" db="EMBL/GenBank/DDBJ databases">
        <title>Draft genome sequence of the Vibrio tubiashii subs. europaeus.</title>
        <authorList>
            <person name="Spinard E."/>
            <person name="Dubert J."/>
            <person name="Nelson D.R."/>
            <person name="Barja J.L."/>
        </authorList>
    </citation>
    <scope>NUCLEOTIDE SEQUENCE [LARGE SCALE GENOMIC DNA]</scope>
    <source>
        <strain evidence="3">PP-638</strain>
        <strain evidence="2">PP2-638</strain>
    </source>
</reference>
<evidence type="ECO:0000313" key="4">
    <source>
        <dbReference type="Proteomes" id="UP001150001"/>
    </source>
</evidence>
<sequence length="175" mass="19403">MIKHSLKTVCLSLSVSCVLLTGCSNQPLTGTEAVLVPVKTELKLGYKSNQASQTQKVNDKARDFIVTQFEANAEQIEVIAFSAKGQQLQAKLQSQLGKYRPWMSYKTERKTNPLHDVLIRAKRTQVIMPPCQALGSHNAWTMQDGCFVDRARNKSLATPSTLKPVVSELSIAEEK</sequence>
<accession>A0A178J7S4</accession>
<proteinExistence type="predicted"/>
<gene>
    <name evidence="2" type="ORF">AZ468_18070</name>
    <name evidence="1" type="ORF">OPW20_07365</name>
</gene>
<evidence type="ECO:0000313" key="3">
    <source>
        <dbReference type="Proteomes" id="UP000094761"/>
    </source>
</evidence>